<organism evidence="1 2">
    <name type="scientific">Xanthomarina gelatinilytica</name>
    <dbReference type="NCBI Taxonomy" id="1137281"/>
    <lineage>
        <taxon>Bacteria</taxon>
        <taxon>Pseudomonadati</taxon>
        <taxon>Bacteroidota</taxon>
        <taxon>Flavobacteriia</taxon>
        <taxon>Flavobacteriales</taxon>
        <taxon>Flavobacteriaceae</taxon>
        <taxon>Xanthomarina</taxon>
    </lineage>
</organism>
<comment type="caution">
    <text evidence="1">The sequence shown here is derived from an EMBL/GenBank/DDBJ whole genome shotgun (WGS) entry which is preliminary data.</text>
</comment>
<reference evidence="1 2" key="1">
    <citation type="journal article" date="2018" name="Nat. Biotechnol.">
        <title>A standardized bacterial taxonomy based on genome phylogeny substantially revises the tree of life.</title>
        <authorList>
            <person name="Parks D.H."/>
            <person name="Chuvochina M."/>
            <person name="Waite D.W."/>
            <person name="Rinke C."/>
            <person name="Skarshewski A."/>
            <person name="Chaumeil P.A."/>
            <person name="Hugenholtz P."/>
        </authorList>
    </citation>
    <scope>NUCLEOTIDE SEQUENCE [LARGE SCALE GENOMIC DNA]</scope>
    <source>
        <strain evidence="1">UBA10227</strain>
    </source>
</reference>
<dbReference type="Proteomes" id="UP000263268">
    <property type="component" value="Unassembled WGS sequence"/>
</dbReference>
<dbReference type="AlphaFoldDB" id="A0A3D6BN63"/>
<evidence type="ECO:0000313" key="1">
    <source>
        <dbReference type="EMBL" id="HCY80603.1"/>
    </source>
</evidence>
<gene>
    <name evidence="1" type="ORF">DHV22_02850</name>
</gene>
<dbReference type="EMBL" id="DPRK01000046">
    <property type="protein sequence ID" value="HCY80603.1"/>
    <property type="molecule type" value="Genomic_DNA"/>
</dbReference>
<evidence type="ECO:0000313" key="2">
    <source>
        <dbReference type="Proteomes" id="UP000263268"/>
    </source>
</evidence>
<proteinExistence type="predicted"/>
<accession>A0A3D6BN63</accession>
<name>A0A3D6BN63_9FLAO</name>
<sequence>MTEKFKDVPVERDTQIIASIQAQINAYEVLYQKWYWDGIYAESVIFLNEDIADLNEEQIKKEVALCTALVNEDTDMTYKKGDKYTFVNFNFKTTN</sequence>
<protein>
    <submittedName>
        <fullName evidence="1">Uncharacterized protein</fullName>
    </submittedName>
</protein>